<protein>
    <submittedName>
        <fullName evidence="2">Uncharacterized protein</fullName>
    </submittedName>
</protein>
<name>A0A378JV44_9GAMM</name>
<accession>A0A378JV44</accession>
<reference evidence="1 3" key="1">
    <citation type="submission" date="2015-11" db="EMBL/GenBank/DDBJ databases">
        <title>Genomic analysis of 38 Legionella species identifies large and diverse effector repertoires.</title>
        <authorList>
            <person name="Burstein D."/>
            <person name="Amaro F."/>
            <person name="Zusman T."/>
            <person name="Lifshitz Z."/>
            <person name="Cohen O."/>
            <person name="Gilbert J.A."/>
            <person name="Pupko T."/>
            <person name="Shuman H.A."/>
            <person name="Segal G."/>
        </authorList>
    </citation>
    <scope>NUCLEOTIDE SEQUENCE [LARGE SCALE GENOMIC DNA]</scope>
    <source>
        <strain evidence="1 3">ATCC 43877</strain>
    </source>
</reference>
<evidence type="ECO:0000313" key="4">
    <source>
        <dbReference type="Proteomes" id="UP000254040"/>
    </source>
</evidence>
<evidence type="ECO:0000313" key="3">
    <source>
        <dbReference type="Proteomes" id="UP000054985"/>
    </source>
</evidence>
<organism evidence="2 4">
    <name type="scientific">Legionella moravica</name>
    <dbReference type="NCBI Taxonomy" id="39962"/>
    <lineage>
        <taxon>Bacteria</taxon>
        <taxon>Pseudomonadati</taxon>
        <taxon>Pseudomonadota</taxon>
        <taxon>Gammaproteobacteria</taxon>
        <taxon>Legionellales</taxon>
        <taxon>Legionellaceae</taxon>
        <taxon>Legionella</taxon>
    </lineage>
</organism>
<dbReference type="EMBL" id="LNYN01000035">
    <property type="protein sequence ID" value="KTD31617.1"/>
    <property type="molecule type" value="Genomic_DNA"/>
</dbReference>
<proteinExistence type="predicted"/>
<reference evidence="2 4" key="2">
    <citation type="submission" date="2018-06" db="EMBL/GenBank/DDBJ databases">
        <authorList>
            <consortium name="Pathogen Informatics"/>
            <person name="Doyle S."/>
        </authorList>
    </citation>
    <scope>NUCLEOTIDE SEQUENCE [LARGE SCALE GENOMIC DNA]</scope>
    <source>
        <strain evidence="2 4">NCTC12239</strain>
    </source>
</reference>
<dbReference type="OrthoDB" id="5650445at2"/>
<evidence type="ECO:0000313" key="1">
    <source>
        <dbReference type="EMBL" id="KTD31617.1"/>
    </source>
</evidence>
<dbReference type="RefSeq" id="WP_028383897.1">
    <property type="nucleotide sequence ID" value="NZ_CAAAJG010000051.1"/>
</dbReference>
<dbReference type="AlphaFoldDB" id="A0A378JV44"/>
<dbReference type="Proteomes" id="UP000054985">
    <property type="component" value="Unassembled WGS sequence"/>
</dbReference>
<sequence length="176" mass="20225">MSKDPSPGKPVTSKKELYCCISEHSINAMRVRKAGDPQSNYLDEIKLISKSCVDLLRDHAEKLQSVIAHIEMSLYGHYKEELKKLDGEIVTLFNRRKRAQPNTPYGEKEILELTVQINNLERRKSFSIADYIEAIVCDTLKQVINTHGTEILNNFNPEEYEYHGEISFIRSSVLKP</sequence>
<keyword evidence="3" id="KW-1185">Reference proteome</keyword>
<gene>
    <name evidence="1" type="ORF">Lmor_2493</name>
    <name evidence="2" type="ORF">NCTC12239_01228</name>
</gene>
<dbReference type="Proteomes" id="UP000254040">
    <property type="component" value="Unassembled WGS sequence"/>
</dbReference>
<evidence type="ECO:0000313" key="2">
    <source>
        <dbReference type="EMBL" id="STX62306.1"/>
    </source>
</evidence>
<dbReference type="EMBL" id="UGOG01000001">
    <property type="protein sequence ID" value="STX62306.1"/>
    <property type="molecule type" value="Genomic_DNA"/>
</dbReference>